<dbReference type="InterPro" id="IPR003313">
    <property type="entry name" value="AraC-bd"/>
</dbReference>
<dbReference type="InterPro" id="IPR050204">
    <property type="entry name" value="AraC_XylS_family_regulators"/>
</dbReference>
<sequence length="290" mass="33167">MNPSQTAPAPGAAPVRGYLHEDFRLFHLKDLGKGPYEYHYHDFLKIMILIEGKVRYTIEGRSYDLAPWDIVLVDRGQIHRPDPDPRIPYERILLYLSPVFLSPSKGEENDLSLCFRTAQYRHSQALRFHEKERLPLISLINQLEQAQTTEKEAFASSLLSRLLCLEFLIRLNRACLTPAASYLTTGALDYRISGLLSYISDHLDEPLSISHLSAVCSLSPYHMMRVFKEATGFTIGNYITQKRLAKARELLSLGVNATTACYQCGFQNYSTFLRAYKRRYKSLPKNGWPG</sequence>
<evidence type="ECO:0000313" key="6">
    <source>
        <dbReference type="Proteomes" id="UP001600894"/>
    </source>
</evidence>
<dbReference type="SMART" id="SM00342">
    <property type="entry name" value="HTH_ARAC"/>
    <property type="match status" value="1"/>
</dbReference>
<dbReference type="RefSeq" id="WP_178301508.1">
    <property type="nucleotide sequence ID" value="NZ_BAABXL010000001.1"/>
</dbReference>
<dbReference type="InterPro" id="IPR014710">
    <property type="entry name" value="RmlC-like_jellyroll"/>
</dbReference>
<evidence type="ECO:0000256" key="2">
    <source>
        <dbReference type="ARBA" id="ARBA00023125"/>
    </source>
</evidence>
<dbReference type="PROSITE" id="PS01124">
    <property type="entry name" value="HTH_ARAC_FAMILY_2"/>
    <property type="match status" value="1"/>
</dbReference>
<gene>
    <name evidence="5" type="ORF">F130042H8_07950</name>
</gene>
<keyword evidence="3" id="KW-0804">Transcription</keyword>
<evidence type="ECO:0000313" key="5">
    <source>
        <dbReference type="EMBL" id="GAA6267735.1"/>
    </source>
</evidence>
<dbReference type="InterPro" id="IPR009057">
    <property type="entry name" value="Homeodomain-like_sf"/>
</dbReference>
<dbReference type="InterPro" id="IPR037923">
    <property type="entry name" value="HTH-like"/>
</dbReference>
<dbReference type="Pfam" id="PF02311">
    <property type="entry name" value="AraC_binding"/>
    <property type="match status" value="1"/>
</dbReference>
<evidence type="ECO:0000256" key="3">
    <source>
        <dbReference type="ARBA" id="ARBA00023163"/>
    </source>
</evidence>
<dbReference type="SUPFAM" id="SSF46689">
    <property type="entry name" value="Homeodomain-like"/>
    <property type="match status" value="2"/>
</dbReference>
<name>A0ABQ0AUP4_9FIRM</name>
<evidence type="ECO:0000256" key="1">
    <source>
        <dbReference type="ARBA" id="ARBA00023015"/>
    </source>
</evidence>
<proteinExistence type="predicted"/>
<dbReference type="SUPFAM" id="SSF51215">
    <property type="entry name" value="Regulatory protein AraC"/>
    <property type="match status" value="1"/>
</dbReference>
<dbReference type="Gene3D" id="1.10.10.60">
    <property type="entry name" value="Homeodomain-like"/>
    <property type="match status" value="2"/>
</dbReference>
<keyword evidence="1" id="KW-0805">Transcription regulation</keyword>
<feature type="domain" description="HTH araC/xylS-type" evidence="4">
    <location>
        <begin position="193"/>
        <end position="286"/>
    </location>
</feature>
<dbReference type="PANTHER" id="PTHR46796">
    <property type="entry name" value="HTH-TYPE TRANSCRIPTIONAL ACTIVATOR RHAS-RELATED"/>
    <property type="match status" value="1"/>
</dbReference>
<dbReference type="Gene3D" id="2.60.120.10">
    <property type="entry name" value="Jelly Rolls"/>
    <property type="match status" value="1"/>
</dbReference>
<evidence type="ECO:0000259" key="4">
    <source>
        <dbReference type="PROSITE" id="PS01124"/>
    </source>
</evidence>
<organism evidence="5 6">
    <name type="scientific">Enterocloster alcoholdehydrogenati</name>
    <dbReference type="NCBI Taxonomy" id="2547410"/>
    <lineage>
        <taxon>Bacteria</taxon>
        <taxon>Bacillati</taxon>
        <taxon>Bacillota</taxon>
        <taxon>Clostridia</taxon>
        <taxon>Lachnospirales</taxon>
        <taxon>Lachnospiraceae</taxon>
        <taxon>Enterocloster</taxon>
    </lineage>
</organism>
<protein>
    <submittedName>
        <fullName evidence="5">AraC family transcriptional regulator</fullName>
    </submittedName>
</protein>
<dbReference type="Pfam" id="PF12833">
    <property type="entry name" value="HTH_18"/>
    <property type="match status" value="1"/>
</dbReference>
<accession>A0ABQ0AUP4</accession>
<dbReference type="EMBL" id="BAABXL010000001">
    <property type="protein sequence ID" value="GAA6267735.1"/>
    <property type="molecule type" value="Genomic_DNA"/>
</dbReference>
<keyword evidence="2" id="KW-0238">DNA-binding</keyword>
<dbReference type="InterPro" id="IPR018060">
    <property type="entry name" value="HTH_AraC"/>
</dbReference>
<reference evidence="5 6" key="1">
    <citation type="submission" date="2024-04" db="EMBL/GenBank/DDBJ databases">
        <title>Defined microbial consortia suppress multidrug-resistant proinflammatory Enterobacteriaceae via ecological control.</title>
        <authorList>
            <person name="Furuichi M."/>
            <person name="Kawaguchi T."/>
            <person name="Pust M."/>
            <person name="Yasuma K."/>
            <person name="Plichta D."/>
            <person name="Hasegawa N."/>
            <person name="Ohya T."/>
            <person name="Bhattarai S."/>
            <person name="Sasajima S."/>
            <person name="Aoto Y."/>
            <person name="Tuganbaev T."/>
            <person name="Yaginuma M."/>
            <person name="Ueda M."/>
            <person name="Okahashi N."/>
            <person name="Amafuji K."/>
            <person name="Kiridooshi Y."/>
            <person name="Sugita K."/>
            <person name="Strazar M."/>
            <person name="Skelly A."/>
            <person name="Suda W."/>
            <person name="Hattori M."/>
            <person name="Nakamoto N."/>
            <person name="Caballero S."/>
            <person name="Norman J."/>
            <person name="Olle B."/>
            <person name="Tanoue T."/>
            <person name="Arita M."/>
            <person name="Bucci V."/>
            <person name="Atarashi K."/>
            <person name="Xavier R."/>
            <person name="Honda K."/>
        </authorList>
    </citation>
    <scope>NUCLEOTIDE SEQUENCE [LARGE SCALE GENOMIC DNA]</scope>
    <source>
        <strain evidence="6">f13</strain>
    </source>
</reference>
<dbReference type="Proteomes" id="UP001600894">
    <property type="component" value="Unassembled WGS sequence"/>
</dbReference>
<keyword evidence="6" id="KW-1185">Reference proteome</keyword>
<comment type="caution">
    <text evidence="5">The sequence shown here is derived from an EMBL/GenBank/DDBJ whole genome shotgun (WGS) entry which is preliminary data.</text>
</comment>